<evidence type="ECO:0000313" key="7">
    <source>
        <dbReference type="EMBL" id="KAB7660613.1"/>
    </source>
</evidence>
<evidence type="ECO:0000256" key="1">
    <source>
        <dbReference type="ARBA" id="ARBA00004418"/>
    </source>
</evidence>
<dbReference type="GO" id="GO:0042597">
    <property type="term" value="C:periplasmic space"/>
    <property type="evidence" value="ECO:0007669"/>
    <property type="project" value="UniProtKB-SubCell"/>
</dbReference>
<dbReference type="AlphaFoldDB" id="A0A6I1EY77"/>
<feature type="signal peptide" evidence="6">
    <location>
        <begin position="1"/>
        <end position="28"/>
    </location>
</feature>
<comment type="similarity">
    <text evidence="2">Belongs to the prokaryotic sulfate-binding protein family.</text>
</comment>
<evidence type="ECO:0000256" key="6">
    <source>
        <dbReference type="SAM" id="SignalP"/>
    </source>
</evidence>
<dbReference type="Pfam" id="PF13531">
    <property type="entry name" value="SBP_bac_11"/>
    <property type="match status" value="1"/>
</dbReference>
<feature type="chain" id="PRO_5026346516" evidence="6">
    <location>
        <begin position="29"/>
        <end position="341"/>
    </location>
</feature>
<dbReference type="Gene3D" id="3.40.190.10">
    <property type="entry name" value="Periplasmic binding protein-like II"/>
    <property type="match status" value="2"/>
</dbReference>
<dbReference type="NCBIfam" id="NF008106">
    <property type="entry name" value="PRK10852.1"/>
    <property type="match status" value="1"/>
</dbReference>
<gene>
    <name evidence="7" type="ORF">GBM95_05760</name>
</gene>
<protein>
    <submittedName>
        <fullName evidence="7">Sulfate ABC transporter substrate-binding protein</fullName>
    </submittedName>
</protein>
<dbReference type="GO" id="GO:1901681">
    <property type="term" value="F:sulfur compound binding"/>
    <property type="evidence" value="ECO:0007669"/>
    <property type="project" value="InterPro"/>
</dbReference>
<name>A0A6I1EY77_9BURK</name>
<sequence>MPKQIWSKGAAALAAAIIGATALPGANAAELLNASYDVARELFQDLNPPFISAWDKAHPDDKLTIRQSHAGSSKQALAILQGLKADVVTFNQVTDIQVLHDKEKLIPADWQARLPNNSSPFYSTMAFLVRKGNPKHIADWSDLNKEGVKLVFPNPKTSGNARYTYLGAWAAAQDESKGSKEGTEELMKKFLSNVAVFDTGGRGATTTFVDRGIGDVLISFESEINNIRSKYADQGFEVVVPKTDILAEFPVAWVDKVVKQKGTQDAAEAYLKYLYSPEAQKIITGYYYRVNDQKTMEALKDRFPATKLFTVEERFGSWAAVMKTHFATGGEFDRLVRLGRK</sequence>
<keyword evidence="4 6" id="KW-0732">Signal</keyword>
<dbReference type="SUPFAM" id="SSF53850">
    <property type="entry name" value="Periplasmic binding protein-like II"/>
    <property type="match status" value="1"/>
</dbReference>
<dbReference type="NCBIfam" id="NF008022">
    <property type="entry name" value="PRK10752.1"/>
    <property type="match status" value="1"/>
</dbReference>
<evidence type="ECO:0000256" key="2">
    <source>
        <dbReference type="ARBA" id="ARBA00006099"/>
    </source>
</evidence>
<dbReference type="PROSITE" id="PS00757">
    <property type="entry name" value="PROK_SULFATE_BIND_2"/>
    <property type="match status" value="1"/>
</dbReference>
<reference evidence="7 8" key="1">
    <citation type="submission" date="2019-10" db="EMBL/GenBank/DDBJ databases">
        <title>Genome diversity of Sutterella seckii.</title>
        <authorList>
            <person name="Chaplin A.V."/>
            <person name="Sokolova S.R."/>
            <person name="Mosin K.A."/>
            <person name="Ivanova E.L."/>
            <person name="Kochetkova T.O."/>
            <person name="Goltsov A.Y."/>
            <person name="Trofimov D.Y."/>
            <person name="Efimov B.A."/>
        </authorList>
    </citation>
    <scope>NUCLEOTIDE SEQUENCE [LARGE SCALE GENOMIC DNA]</scope>
    <source>
        <strain evidence="7 8">ASD393</strain>
    </source>
</reference>
<dbReference type="GO" id="GO:0140104">
    <property type="term" value="F:molecular carrier activity"/>
    <property type="evidence" value="ECO:0007669"/>
    <property type="project" value="InterPro"/>
</dbReference>
<organism evidence="7 8">
    <name type="scientific">Sutterella seckii</name>
    <dbReference type="NCBI Taxonomy" id="1944635"/>
    <lineage>
        <taxon>Bacteria</taxon>
        <taxon>Pseudomonadati</taxon>
        <taxon>Pseudomonadota</taxon>
        <taxon>Betaproteobacteria</taxon>
        <taxon>Burkholderiales</taxon>
        <taxon>Sutterellaceae</taxon>
        <taxon>Sutterella</taxon>
    </lineage>
</organism>
<dbReference type="PANTHER" id="PTHR30368">
    <property type="entry name" value="SULFATE-BINDING PROTEIN"/>
    <property type="match status" value="1"/>
</dbReference>
<comment type="caution">
    <text evidence="7">The sequence shown here is derived from an EMBL/GenBank/DDBJ whole genome shotgun (WGS) entry which is preliminary data.</text>
</comment>
<keyword evidence="3" id="KW-0813">Transport</keyword>
<comment type="subcellular location">
    <subcellularLocation>
        <location evidence="1">Periplasm</location>
    </subcellularLocation>
</comment>
<dbReference type="NCBIfam" id="TIGR00971">
    <property type="entry name" value="3a0106s03"/>
    <property type="match status" value="1"/>
</dbReference>
<accession>A0A6I1EY77</accession>
<dbReference type="InterPro" id="IPR005669">
    <property type="entry name" value="Thiosulph/SO4-bd"/>
</dbReference>
<dbReference type="CDD" id="cd01005">
    <property type="entry name" value="PBP2_CysP"/>
    <property type="match status" value="1"/>
</dbReference>
<dbReference type="EMBL" id="WEHX01000028">
    <property type="protein sequence ID" value="KAB7660613.1"/>
    <property type="molecule type" value="Genomic_DNA"/>
</dbReference>
<dbReference type="PANTHER" id="PTHR30368:SF1">
    <property type="entry name" value="THIOSULFATE-BINDING PROTEIN"/>
    <property type="match status" value="1"/>
</dbReference>
<evidence type="ECO:0000256" key="5">
    <source>
        <dbReference type="ARBA" id="ARBA00022764"/>
    </source>
</evidence>
<keyword evidence="5" id="KW-0574">Periplasm</keyword>
<dbReference type="InterPro" id="IPR034408">
    <property type="entry name" value="Sulphate/thiosulphate_BS"/>
</dbReference>
<dbReference type="OrthoDB" id="9802127at2"/>
<proteinExistence type="inferred from homology"/>
<evidence type="ECO:0000256" key="4">
    <source>
        <dbReference type="ARBA" id="ARBA00022729"/>
    </source>
</evidence>
<dbReference type="GO" id="GO:1902358">
    <property type="term" value="P:sulfate transmembrane transport"/>
    <property type="evidence" value="ECO:0007669"/>
    <property type="project" value="InterPro"/>
</dbReference>
<dbReference type="Proteomes" id="UP000430564">
    <property type="component" value="Unassembled WGS sequence"/>
</dbReference>
<evidence type="ECO:0000256" key="3">
    <source>
        <dbReference type="ARBA" id="ARBA00022448"/>
    </source>
</evidence>
<evidence type="ECO:0000313" key="8">
    <source>
        <dbReference type="Proteomes" id="UP000430564"/>
    </source>
</evidence>
<dbReference type="RefSeq" id="WP_152158221.1">
    <property type="nucleotide sequence ID" value="NZ_WEHX01000028.1"/>
</dbReference>